<evidence type="ECO:0000313" key="3">
    <source>
        <dbReference type="EMBL" id="UYW01335.1"/>
    </source>
</evidence>
<dbReference type="InterPro" id="IPR001604">
    <property type="entry name" value="Endo_G_ENPP1-like_dom"/>
</dbReference>
<keyword evidence="3" id="KW-0378">Hydrolase</keyword>
<dbReference type="RefSeq" id="WP_264433804.1">
    <property type="nucleotide sequence ID" value="NZ_CP081495.1"/>
</dbReference>
<dbReference type="PROSITE" id="PS51257">
    <property type="entry name" value="PROKAR_LIPOPROTEIN"/>
    <property type="match status" value="1"/>
</dbReference>
<dbReference type="PANTHER" id="PTHR13966:SF5">
    <property type="entry name" value="ENDONUCLEASE G, MITOCHONDRIAL"/>
    <property type="match status" value="1"/>
</dbReference>
<protein>
    <submittedName>
        <fullName evidence="3">DNA/RNA non-specific endonuclease</fullName>
    </submittedName>
</protein>
<dbReference type="PANTHER" id="PTHR13966">
    <property type="entry name" value="ENDONUCLEASE RELATED"/>
    <property type="match status" value="1"/>
</dbReference>
<evidence type="ECO:0000259" key="2">
    <source>
        <dbReference type="SMART" id="SM00892"/>
    </source>
</evidence>
<feature type="domain" description="ENPP1-3/EXOG-like endonuclease/phosphodiesterase" evidence="1">
    <location>
        <begin position="72"/>
        <end position="263"/>
    </location>
</feature>
<accession>A0ABY6M0U3</accession>
<dbReference type="SMART" id="SM00477">
    <property type="entry name" value="NUC"/>
    <property type="match status" value="1"/>
</dbReference>
<organism evidence="3 4">
    <name type="scientific">Flavobacterium agricola</name>
    <dbReference type="NCBI Taxonomy" id="2870839"/>
    <lineage>
        <taxon>Bacteria</taxon>
        <taxon>Pseudomonadati</taxon>
        <taxon>Bacteroidota</taxon>
        <taxon>Flavobacteriia</taxon>
        <taxon>Flavobacteriales</taxon>
        <taxon>Flavobacteriaceae</taxon>
        <taxon>Flavobacterium</taxon>
    </lineage>
</organism>
<feature type="domain" description="DNA/RNA non-specific endonuclease/pyrophosphatase/phosphodiesterase" evidence="2">
    <location>
        <begin position="71"/>
        <end position="263"/>
    </location>
</feature>
<dbReference type="InterPro" id="IPR020821">
    <property type="entry name" value="ENPP1-3/EXOG-like_nuc-like"/>
</dbReference>
<dbReference type="GO" id="GO:0004519">
    <property type="term" value="F:endonuclease activity"/>
    <property type="evidence" value="ECO:0007669"/>
    <property type="project" value="UniProtKB-KW"/>
</dbReference>
<dbReference type="SUPFAM" id="SSF54060">
    <property type="entry name" value="His-Me finger endonucleases"/>
    <property type="match status" value="1"/>
</dbReference>
<reference evidence="3" key="1">
    <citation type="submission" date="2021-08" db="EMBL/GenBank/DDBJ databases">
        <title>Flavobacterium sp. strain CC-SYL302.</title>
        <authorList>
            <person name="Lin S.-Y."/>
            <person name="Lee T.-H."/>
            <person name="Young C.-C."/>
        </authorList>
    </citation>
    <scope>NUCLEOTIDE SEQUENCE</scope>
    <source>
        <strain evidence="3">CC-SYL302</strain>
    </source>
</reference>
<keyword evidence="3" id="KW-0255">Endonuclease</keyword>
<name>A0ABY6M0U3_9FLAO</name>
<dbReference type="Proteomes" id="UP001163328">
    <property type="component" value="Chromosome"/>
</dbReference>
<keyword evidence="4" id="KW-1185">Reference proteome</keyword>
<dbReference type="InterPro" id="IPR044929">
    <property type="entry name" value="DNA/RNA_non-sp_Endonuclease_sf"/>
</dbReference>
<gene>
    <name evidence="3" type="ORF">K5I29_13005</name>
</gene>
<keyword evidence="3" id="KW-0540">Nuclease</keyword>
<proteinExistence type="predicted"/>
<dbReference type="InterPro" id="IPR044925">
    <property type="entry name" value="His-Me_finger_sf"/>
</dbReference>
<sequence length="277" mass="32113">MPKIILVLSFFTLFIFSSCRKDTQNANENAFLVDERSDFIDENNSFDAVLPTEAVSFPVFTPSSTTGVVIARETFTFSYNEDHEQAEWVAYYLTRKDIQPKKYKRPYFNQDPLVKTKSADWKNYKNVIYNRGHLLPAADRRASFEDYQETFYTSNISPQLPEFNAGVWNDLEQKVRNWASKYDSLYVVTGGVLSDNLPHIGYEKVSVPNYFYKVVATKDASKMIAFLVPHQAQNKKQLKEFVVAVDSIEKLTGIDFFEQLPINFQAEKESQTNYNEW</sequence>
<dbReference type="EMBL" id="CP081495">
    <property type="protein sequence ID" value="UYW01335.1"/>
    <property type="molecule type" value="Genomic_DNA"/>
</dbReference>
<evidence type="ECO:0000313" key="4">
    <source>
        <dbReference type="Proteomes" id="UP001163328"/>
    </source>
</evidence>
<dbReference type="InterPro" id="IPR040255">
    <property type="entry name" value="Non-specific_endonuclease"/>
</dbReference>
<dbReference type="SMART" id="SM00892">
    <property type="entry name" value="Endonuclease_NS"/>
    <property type="match status" value="1"/>
</dbReference>
<dbReference type="Gene3D" id="3.40.570.10">
    <property type="entry name" value="Extracellular Endonuclease, subunit A"/>
    <property type="match status" value="1"/>
</dbReference>
<evidence type="ECO:0000259" key="1">
    <source>
        <dbReference type="SMART" id="SM00477"/>
    </source>
</evidence>
<dbReference type="Pfam" id="PF01223">
    <property type="entry name" value="Endonuclease_NS"/>
    <property type="match status" value="1"/>
</dbReference>